<dbReference type="GO" id="GO:0032993">
    <property type="term" value="C:protein-DNA complex"/>
    <property type="evidence" value="ECO:0007669"/>
    <property type="project" value="TreeGrafter"/>
</dbReference>
<accession>A0A1J6ICV7</accession>
<dbReference type="PRINTS" id="PR00039">
    <property type="entry name" value="HTHLYSR"/>
</dbReference>
<comment type="similarity">
    <text evidence="1">Belongs to the LysR transcriptional regulatory family.</text>
</comment>
<evidence type="ECO:0000256" key="2">
    <source>
        <dbReference type="ARBA" id="ARBA00023015"/>
    </source>
</evidence>
<proteinExistence type="inferred from homology"/>
<dbReference type="SUPFAM" id="SSF46785">
    <property type="entry name" value="Winged helix' DNA-binding domain"/>
    <property type="match status" value="1"/>
</dbReference>
<dbReference type="Proteomes" id="UP000182985">
    <property type="component" value="Unassembled WGS sequence"/>
</dbReference>
<keyword evidence="3" id="KW-0238">DNA-binding</keyword>
<dbReference type="PANTHER" id="PTHR30346:SF28">
    <property type="entry name" value="HTH-TYPE TRANSCRIPTIONAL REGULATOR CYNR"/>
    <property type="match status" value="1"/>
</dbReference>
<evidence type="ECO:0000256" key="1">
    <source>
        <dbReference type="ARBA" id="ARBA00009437"/>
    </source>
</evidence>
<sequence>MNLRQLEYFIAVAEEKNFSRAAERLHMSQPPLSQQIKLLEDRLGVRLFDRNRQGAKLTLAGEMLLVRARAIVSDCNSTEQIVRRAAEGLEGFIRIGIINSLLHGILPTALRRFRELKPNIDWSLHELLPDRQEQALLNGDIDIGFSCNRTSYGELKSFLAYPQKLVAALPLTHALASRTVIGIQDINSEDLIMLDGRSPLTREILASCRKAGVGTRIVHTSTDPTVVLSLVGAGLGMSILPANMQGFYRDRVSFISFNADGLNADVYATVCRDADLTVAEPFRELVTSLAGKA</sequence>
<dbReference type="InterPro" id="IPR036390">
    <property type="entry name" value="WH_DNA-bd_sf"/>
</dbReference>
<keyword evidence="4" id="KW-0804">Transcription</keyword>
<dbReference type="RefSeq" id="WP_071632366.1">
    <property type="nucleotide sequence ID" value="NZ_MOEC01000013.1"/>
</dbReference>
<dbReference type="GO" id="GO:0003700">
    <property type="term" value="F:DNA-binding transcription factor activity"/>
    <property type="evidence" value="ECO:0007669"/>
    <property type="project" value="InterPro"/>
</dbReference>
<dbReference type="SUPFAM" id="SSF53850">
    <property type="entry name" value="Periplasmic binding protein-like II"/>
    <property type="match status" value="1"/>
</dbReference>
<protein>
    <recommendedName>
        <fullName evidence="5">HTH lysR-type domain-containing protein</fullName>
    </recommendedName>
</protein>
<comment type="caution">
    <text evidence="6">The sequence shown here is derived from an EMBL/GenBank/DDBJ whole genome shotgun (WGS) entry which is preliminary data.</text>
</comment>
<organism evidence="6 7">
    <name type="scientific">Brucella cytisi</name>
    <dbReference type="NCBI Taxonomy" id="407152"/>
    <lineage>
        <taxon>Bacteria</taxon>
        <taxon>Pseudomonadati</taxon>
        <taxon>Pseudomonadota</taxon>
        <taxon>Alphaproteobacteria</taxon>
        <taxon>Hyphomicrobiales</taxon>
        <taxon>Brucellaceae</taxon>
        <taxon>Brucella/Ochrobactrum group</taxon>
        <taxon>Brucella</taxon>
    </lineage>
</organism>
<dbReference type="PANTHER" id="PTHR30346">
    <property type="entry name" value="TRANSCRIPTIONAL DUAL REGULATOR HCAR-RELATED"/>
    <property type="match status" value="1"/>
</dbReference>
<dbReference type="AlphaFoldDB" id="A0A1J6ICV7"/>
<keyword evidence="7" id="KW-1185">Reference proteome</keyword>
<evidence type="ECO:0000313" key="6">
    <source>
        <dbReference type="EMBL" id="OIS92896.1"/>
    </source>
</evidence>
<dbReference type="OrthoDB" id="9811588at2"/>
<dbReference type="InterPro" id="IPR000847">
    <property type="entry name" value="LysR_HTH_N"/>
</dbReference>
<dbReference type="GO" id="GO:0003677">
    <property type="term" value="F:DNA binding"/>
    <property type="evidence" value="ECO:0007669"/>
    <property type="project" value="UniProtKB-KW"/>
</dbReference>
<dbReference type="Pfam" id="PF03466">
    <property type="entry name" value="LysR_substrate"/>
    <property type="match status" value="1"/>
</dbReference>
<gene>
    <name evidence="6" type="ORF">BLA27_14210</name>
</gene>
<keyword evidence="2" id="KW-0805">Transcription regulation</keyword>
<dbReference type="InterPro" id="IPR005119">
    <property type="entry name" value="LysR_subst-bd"/>
</dbReference>
<reference evidence="6 7" key="1">
    <citation type="submission" date="2016-10" db="EMBL/GenBank/DDBJ databases">
        <title>The Draft Genome Sequence of the Potato Rhizosphere Bacteria Ochrobactrum sp. IPA7.2.</title>
        <authorList>
            <person name="Gogoleva N.E."/>
            <person name="Khlopko Y.A."/>
            <person name="Burygin G.L."/>
            <person name="Plotnikov A.O."/>
        </authorList>
    </citation>
    <scope>NUCLEOTIDE SEQUENCE [LARGE SCALE GENOMIC DNA]</scope>
    <source>
        <strain evidence="6 7">IPA7.2</strain>
    </source>
</reference>
<dbReference type="CDD" id="cd08414">
    <property type="entry name" value="PBP2_LTTR_aromatics_like"/>
    <property type="match status" value="1"/>
</dbReference>
<evidence type="ECO:0000259" key="5">
    <source>
        <dbReference type="PROSITE" id="PS50931"/>
    </source>
</evidence>
<evidence type="ECO:0000256" key="3">
    <source>
        <dbReference type="ARBA" id="ARBA00023125"/>
    </source>
</evidence>
<dbReference type="Pfam" id="PF00126">
    <property type="entry name" value="HTH_1"/>
    <property type="match status" value="1"/>
</dbReference>
<dbReference type="EMBL" id="MOEC01000013">
    <property type="protein sequence ID" value="OIS92896.1"/>
    <property type="molecule type" value="Genomic_DNA"/>
</dbReference>
<dbReference type="InterPro" id="IPR036388">
    <property type="entry name" value="WH-like_DNA-bd_sf"/>
</dbReference>
<feature type="domain" description="HTH lysR-type" evidence="5">
    <location>
        <begin position="1"/>
        <end position="58"/>
    </location>
</feature>
<dbReference type="FunFam" id="1.10.10.10:FF:000001">
    <property type="entry name" value="LysR family transcriptional regulator"/>
    <property type="match status" value="1"/>
</dbReference>
<dbReference type="Gene3D" id="3.40.190.10">
    <property type="entry name" value="Periplasmic binding protein-like II"/>
    <property type="match status" value="2"/>
</dbReference>
<evidence type="ECO:0000256" key="4">
    <source>
        <dbReference type="ARBA" id="ARBA00023163"/>
    </source>
</evidence>
<dbReference type="Gene3D" id="1.10.10.10">
    <property type="entry name" value="Winged helix-like DNA-binding domain superfamily/Winged helix DNA-binding domain"/>
    <property type="match status" value="1"/>
</dbReference>
<name>A0A1J6ICV7_9HYPH</name>
<evidence type="ECO:0000313" key="7">
    <source>
        <dbReference type="Proteomes" id="UP000182985"/>
    </source>
</evidence>
<dbReference type="PROSITE" id="PS50931">
    <property type="entry name" value="HTH_LYSR"/>
    <property type="match status" value="1"/>
</dbReference>